<keyword evidence="6 9" id="KW-0029">Amino-acid transport</keyword>
<dbReference type="NCBIfam" id="TIGR00796">
    <property type="entry name" value="livcs"/>
    <property type="match status" value="1"/>
</dbReference>
<dbReference type="InterPro" id="IPR004685">
    <property type="entry name" value="Brnchd-chn_aa_trnsp_Livcs"/>
</dbReference>
<feature type="transmembrane region" description="Helical" evidence="9">
    <location>
        <begin position="313"/>
        <end position="334"/>
    </location>
</feature>
<evidence type="ECO:0000256" key="7">
    <source>
        <dbReference type="ARBA" id="ARBA00022989"/>
    </source>
</evidence>
<feature type="transmembrane region" description="Helical" evidence="9">
    <location>
        <begin position="150"/>
        <end position="171"/>
    </location>
</feature>
<protein>
    <recommendedName>
        <fullName evidence="9">Branched-chain amino acid transport system carrier protein</fullName>
    </recommendedName>
</protein>
<sequence>MNSKKRDILIMGFALFAIFFGAGNLIFPPMLGNMAGSRWSIATAGFLSTDPVLPILGVIATALVGGRPEDLGKRVSPRFGIFLSAIAILLIGPILSVPRTAATTFEIAIKPYINSNYSNMAMVGTSIIFFAVTYYFCMNESNVINIIGKFLTPGLLIVLAAIIIKCIFIPIGPIVETDMTNPYHFGFTEGYQTMDALGSPLMCGIVLTDLIRKGYTTRKEQKNMIIKVGIVAGVLLMFIYGGLAFVGATTSSIPETDRVLLLLKSINSIYGNTGKIIMGVAVTLACLTTSVGLIATAGNFFNYTSKGRISYIGVVRISIIVSTLISLLSVSGIVKLATPMLLTIFPIIIVLIFLTLFDNYIKYDLSYVGPVISAGIIGLIDALHSTFNMFDKLYSYIEMLPFAKSGFPWLVPSIIFFIVFTILGALIQSKDTKKISL</sequence>
<comment type="similarity">
    <text evidence="2 9">Belongs to the branched chain amino acid transporter family.</text>
</comment>
<gene>
    <name evidence="10" type="primary">brnQ</name>
    <name evidence="10" type="ORF">EF514_06945</name>
</gene>
<keyword evidence="7 9" id="KW-1133">Transmembrane helix</keyword>
<reference evidence="10 11" key="1">
    <citation type="submission" date="2018-11" db="EMBL/GenBank/DDBJ databases">
        <title>Genome sequencing and assembly of Anaerosphaera sp. nov., GS7-6-2.</title>
        <authorList>
            <person name="Rettenmaier R."/>
            <person name="Liebl W."/>
            <person name="Zverlov V."/>
        </authorList>
    </citation>
    <scope>NUCLEOTIDE SEQUENCE [LARGE SCALE GENOMIC DNA]</scope>
    <source>
        <strain evidence="10 11">GS7-6-2</strain>
    </source>
</reference>
<evidence type="ECO:0000313" key="10">
    <source>
        <dbReference type="EMBL" id="RVU54485.1"/>
    </source>
</evidence>
<evidence type="ECO:0000313" key="11">
    <source>
        <dbReference type="Proteomes" id="UP000288812"/>
    </source>
</evidence>
<feature type="transmembrane region" description="Helical" evidence="9">
    <location>
        <begin position="7"/>
        <end position="27"/>
    </location>
</feature>
<feature type="transmembrane region" description="Helical" evidence="9">
    <location>
        <begin position="276"/>
        <end position="301"/>
    </location>
</feature>
<dbReference type="RefSeq" id="WP_127724707.1">
    <property type="nucleotide sequence ID" value="NZ_RLIH01000009.1"/>
</dbReference>
<keyword evidence="4" id="KW-1003">Cell membrane</keyword>
<dbReference type="Pfam" id="PF05525">
    <property type="entry name" value="Branch_AA_trans"/>
    <property type="match status" value="1"/>
</dbReference>
<dbReference type="GO" id="GO:0015188">
    <property type="term" value="F:L-isoleucine transmembrane transporter activity"/>
    <property type="evidence" value="ECO:0007669"/>
    <property type="project" value="TreeGrafter"/>
</dbReference>
<dbReference type="GO" id="GO:0015820">
    <property type="term" value="P:L-leucine transport"/>
    <property type="evidence" value="ECO:0007669"/>
    <property type="project" value="TreeGrafter"/>
</dbReference>
<evidence type="ECO:0000256" key="9">
    <source>
        <dbReference type="RuleBase" id="RU362122"/>
    </source>
</evidence>
<evidence type="ECO:0000256" key="8">
    <source>
        <dbReference type="ARBA" id="ARBA00023136"/>
    </source>
</evidence>
<proteinExistence type="inferred from homology"/>
<evidence type="ECO:0000256" key="6">
    <source>
        <dbReference type="ARBA" id="ARBA00022970"/>
    </source>
</evidence>
<evidence type="ECO:0000256" key="3">
    <source>
        <dbReference type="ARBA" id="ARBA00022448"/>
    </source>
</evidence>
<feature type="transmembrane region" description="Helical" evidence="9">
    <location>
        <begin position="407"/>
        <end position="427"/>
    </location>
</feature>
<keyword evidence="8 9" id="KW-0472">Membrane</keyword>
<dbReference type="PANTHER" id="PTHR30588:SF0">
    <property type="entry name" value="BRANCHED-CHAIN AMINO ACID PERMEASE BRNQ"/>
    <property type="match status" value="1"/>
</dbReference>
<comment type="function">
    <text evidence="9">Component of the transport system for branched-chain amino acids.</text>
</comment>
<dbReference type="OrthoDB" id="9783920at2"/>
<comment type="caution">
    <text evidence="10">The sequence shown here is derived from an EMBL/GenBank/DDBJ whole genome shotgun (WGS) entry which is preliminary data.</text>
</comment>
<feature type="transmembrane region" description="Helical" evidence="9">
    <location>
        <begin position="340"/>
        <end position="360"/>
    </location>
</feature>
<dbReference type="Proteomes" id="UP000288812">
    <property type="component" value="Unassembled WGS sequence"/>
</dbReference>
<dbReference type="GO" id="GO:0005304">
    <property type="term" value="F:L-valine transmembrane transporter activity"/>
    <property type="evidence" value="ECO:0007669"/>
    <property type="project" value="TreeGrafter"/>
</dbReference>
<evidence type="ECO:0000256" key="2">
    <source>
        <dbReference type="ARBA" id="ARBA00008540"/>
    </source>
</evidence>
<feature type="transmembrane region" description="Helical" evidence="9">
    <location>
        <begin position="39"/>
        <end position="66"/>
    </location>
</feature>
<dbReference type="AlphaFoldDB" id="A0A437S629"/>
<keyword evidence="5 9" id="KW-0812">Transmembrane</keyword>
<evidence type="ECO:0000256" key="4">
    <source>
        <dbReference type="ARBA" id="ARBA00022475"/>
    </source>
</evidence>
<feature type="transmembrane region" description="Helical" evidence="9">
    <location>
        <begin position="117"/>
        <end position="138"/>
    </location>
</feature>
<feature type="transmembrane region" description="Helical" evidence="9">
    <location>
        <begin position="78"/>
        <end position="97"/>
    </location>
</feature>
<evidence type="ECO:0000256" key="5">
    <source>
        <dbReference type="ARBA" id="ARBA00022692"/>
    </source>
</evidence>
<keyword evidence="11" id="KW-1185">Reference proteome</keyword>
<feature type="transmembrane region" description="Helical" evidence="9">
    <location>
        <begin position="224"/>
        <end position="248"/>
    </location>
</feature>
<evidence type="ECO:0000256" key="1">
    <source>
        <dbReference type="ARBA" id="ARBA00004651"/>
    </source>
</evidence>
<dbReference type="GO" id="GO:0015818">
    <property type="term" value="P:isoleucine transport"/>
    <property type="evidence" value="ECO:0007669"/>
    <property type="project" value="TreeGrafter"/>
</dbReference>
<keyword evidence="3 9" id="KW-0813">Transport</keyword>
<comment type="subcellular location">
    <subcellularLocation>
        <location evidence="1 9">Cell membrane</location>
        <topology evidence="1 9">Multi-pass membrane protein</topology>
    </subcellularLocation>
</comment>
<feature type="transmembrane region" description="Helical" evidence="9">
    <location>
        <begin position="191"/>
        <end position="212"/>
    </location>
</feature>
<feature type="transmembrane region" description="Helical" evidence="9">
    <location>
        <begin position="367"/>
        <end position="387"/>
    </location>
</feature>
<organism evidence="10 11">
    <name type="scientific">Anaerosphaera multitolerans</name>
    <dbReference type="NCBI Taxonomy" id="2487351"/>
    <lineage>
        <taxon>Bacteria</taxon>
        <taxon>Bacillati</taxon>
        <taxon>Bacillota</taxon>
        <taxon>Tissierellia</taxon>
        <taxon>Tissierellales</taxon>
        <taxon>Peptoniphilaceae</taxon>
        <taxon>Anaerosphaera</taxon>
    </lineage>
</organism>
<dbReference type="GO" id="GO:0015190">
    <property type="term" value="F:L-leucine transmembrane transporter activity"/>
    <property type="evidence" value="ECO:0007669"/>
    <property type="project" value="TreeGrafter"/>
</dbReference>
<accession>A0A437S629</accession>
<name>A0A437S629_9FIRM</name>
<dbReference type="GO" id="GO:0005886">
    <property type="term" value="C:plasma membrane"/>
    <property type="evidence" value="ECO:0007669"/>
    <property type="project" value="UniProtKB-SubCell"/>
</dbReference>
<dbReference type="EMBL" id="RLIH01000009">
    <property type="protein sequence ID" value="RVU54485.1"/>
    <property type="molecule type" value="Genomic_DNA"/>
</dbReference>
<dbReference type="PANTHER" id="PTHR30588">
    <property type="entry name" value="BRANCHED-CHAIN AMINO ACID TRANSPORT SYSTEM 2 CARRIER PROTEIN"/>
    <property type="match status" value="1"/>
</dbReference>